<dbReference type="AlphaFoldDB" id="X1EQK0"/>
<organism evidence="1">
    <name type="scientific">marine sediment metagenome</name>
    <dbReference type="NCBI Taxonomy" id="412755"/>
    <lineage>
        <taxon>unclassified sequences</taxon>
        <taxon>metagenomes</taxon>
        <taxon>ecological metagenomes</taxon>
    </lineage>
</organism>
<dbReference type="InterPro" id="IPR029063">
    <property type="entry name" value="SAM-dependent_MTases_sf"/>
</dbReference>
<dbReference type="CDD" id="cd02440">
    <property type="entry name" value="AdoMet_MTases"/>
    <property type="match status" value="1"/>
</dbReference>
<proteinExistence type="predicted"/>
<dbReference type="EMBL" id="BARU01005389">
    <property type="protein sequence ID" value="GAH35656.1"/>
    <property type="molecule type" value="Genomic_DNA"/>
</dbReference>
<name>X1EQK0_9ZZZZ</name>
<reference evidence="1" key="1">
    <citation type="journal article" date="2014" name="Front. Microbiol.">
        <title>High frequency of phylogenetically diverse reductive dehalogenase-homologous genes in deep subseafloor sedimentary metagenomes.</title>
        <authorList>
            <person name="Kawai M."/>
            <person name="Futagami T."/>
            <person name="Toyoda A."/>
            <person name="Takaki Y."/>
            <person name="Nishi S."/>
            <person name="Hori S."/>
            <person name="Arai W."/>
            <person name="Tsubouchi T."/>
            <person name="Morono Y."/>
            <person name="Uchiyama I."/>
            <person name="Ito T."/>
            <person name="Fujiyama A."/>
            <person name="Inagaki F."/>
            <person name="Takami H."/>
        </authorList>
    </citation>
    <scope>NUCLEOTIDE SEQUENCE</scope>
    <source>
        <strain evidence="1">Expedition CK06-06</strain>
    </source>
</reference>
<accession>X1EQK0</accession>
<dbReference type="SUPFAM" id="SSF53335">
    <property type="entry name" value="S-adenosyl-L-methionine-dependent methyltransferases"/>
    <property type="match status" value="1"/>
</dbReference>
<gene>
    <name evidence="1" type="ORF">S03H2_10481</name>
</gene>
<comment type="caution">
    <text evidence="1">The sequence shown here is derived from an EMBL/GenBank/DDBJ whole genome shotgun (WGS) entry which is preliminary data.</text>
</comment>
<feature type="non-terminal residue" evidence="1">
    <location>
        <position position="1"/>
    </location>
</feature>
<protein>
    <submittedName>
        <fullName evidence="1">Uncharacterized protein</fullName>
    </submittedName>
</protein>
<evidence type="ECO:0000313" key="1">
    <source>
        <dbReference type="EMBL" id="GAH35656.1"/>
    </source>
</evidence>
<dbReference type="Gene3D" id="3.40.50.150">
    <property type="entry name" value="Vaccinia Virus protein VP39"/>
    <property type="match status" value="1"/>
</dbReference>
<sequence>LFFDGRTVKLQTAFLNLPLVLAHKDKIKKSFKYYTANLTYDLNVYKNFFDELDTEYSKEPEDTQQLVQRAIINTEGRKFMCFLDEKLDELGHIVADFSKEEHERHGFYFRKQLWNIIICSPFMKRTNLKPRGYSGDSEIMRMIYLNDYEGESTFYKLMHKHPLEHSAAQAVRNRRKLISQMLNNIQNNDSILPQEKLKVLSVACGPAFEMKDNLLSPEDCEKYHFTLLDQDRDALFEAAKLINQIEKNLDSKIMVDYLNESVRTMLATPQLKWKWGQFHFIYSMGLFDYLTPPVATAVLGKLYQLLKPGGYMVIGNFHVSNSSRYYMEYWLDWAIYYRTEEEFMDLLRDAPSWEASILFEDTVSQMFLQIKKAG</sequence>